<accession>A0A240UQV4</accession>
<dbReference type="PANTHER" id="PTHR43767">
    <property type="entry name" value="LONG-CHAIN-FATTY-ACID--COA LIGASE"/>
    <property type="match status" value="1"/>
</dbReference>
<gene>
    <name evidence="4" type="ORF">B9H00_13000</name>
</gene>
<dbReference type="SUPFAM" id="SSF56801">
    <property type="entry name" value="Acetyl-CoA synthetase-like"/>
    <property type="match status" value="1"/>
</dbReference>
<dbReference type="InterPro" id="IPR050237">
    <property type="entry name" value="ATP-dep_AMP-bd_enzyme"/>
</dbReference>
<dbReference type="Gene3D" id="3.40.50.12780">
    <property type="entry name" value="N-terminal domain of ligase-like"/>
    <property type="match status" value="1"/>
</dbReference>
<evidence type="ECO:0000256" key="1">
    <source>
        <dbReference type="ARBA" id="ARBA00022598"/>
    </source>
</evidence>
<dbReference type="AlphaFoldDB" id="A0A240UQV4"/>
<reference evidence="4 5" key="1">
    <citation type="submission" date="2017-05" db="EMBL/GenBank/DDBJ databases">
        <authorList>
            <person name="Song R."/>
            <person name="Chenine A.L."/>
            <person name="Ruprecht R.M."/>
        </authorList>
    </citation>
    <scope>NUCLEOTIDE SEQUENCE [LARGE SCALE GENOMIC DNA]</scope>
    <source>
        <strain evidence="4">SW32</strain>
    </source>
</reference>
<feature type="domain" description="ApeI dehydratase-like" evidence="3">
    <location>
        <begin position="482"/>
        <end position="561"/>
    </location>
</feature>
<dbReference type="KEGG" id="kma:B9H00_13000"/>
<evidence type="ECO:0000259" key="2">
    <source>
        <dbReference type="Pfam" id="PF00501"/>
    </source>
</evidence>
<organism evidence="4 5">
    <name type="scientific">Kushneria marisflavi</name>
    <dbReference type="NCBI Taxonomy" id="157779"/>
    <lineage>
        <taxon>Bacteria</taxon>
        <taxon>Pseudomonadati</taxon>
        <taxon>Pseudomonadota</taxon>
        <taxon>Gammaproteobacteria</taxon>
        <taxon>Oceanospirillales</taxon>
        <taxon>Halomonadaceae</taxon>
        <taxon>Kushneria</taxon>
    </lineage>
</organism>
<keyword evidence="5" id="KW-1185">Reference proteome</keyword>
<name>A0A240UQV4_9GAMM</name>
<dbReference type="InterPro" id="IPR000873">
    <property type="entry name" value="AMP-dep_synth/lig_dom"/>
</dbReference>
<dbReference type="EMBL" id="CP021358">
    <property type="protein sequence ID" value="ART63858.1"/>
    <property type="molecule type" value="Genomic_DNA"/>
</dbReference>
<dbReference type="Gene3D" id="3.10.129.10">
    <property type="entry name" value="Hotdog Thioesterase"/>
    <property type="match status" value="1"/>
</dbReference>
<dbReference type="InterPro" id="IPR042099">
    <property type="entry name" value="ANL_N_sf"/>
</dbReference>
<dbReference type="GO" id="GO:0016874">
    <property type="term" value="F:ligase activity"/>
    <property type="evidence" value="ECO:0007669"/>
    <property type="project" value="UniProtKB-KW"/>
</dbReference>
<dbReference type="InterPro" id="IPR045851">
    <property type="entry name" value="AMP-bd_C_sf"/>
</dbReference>
<dbReference type="Pfam" id="PF22818">
    <property type="entry name" value="ApeI-like"/>
    <property type="match status" value="1"/>
</dbReference>
<feature type="domain" description="AMP-dependent synthetase/ligase" evidence="2">
    <location>
        <begin position="132"/>
        <end position="297"/>
    </location>
</feature>
<proteinExistence type="predicted"/>
<dbReference type="Gene3D" id="3.30.300.30">
    <property type="match status" value="1"/>
</dbReference>
<protein>
    <submittedName>
        <fullName evidence="4">Uncharacterized protein</fullName>
    </submittedName>
</protein>
<evidence type="ECO:0000313" key="5">
    <source>
        <dbReference type="Proteomes" id="UP000194457"/>
    </source>
</evidence>
<dbReference type="SUPFAM" id="SSF54637">
    <property type="entry name" value="Thioesterase/thiol ester dehydrase-isomerase"/>
    <property type="match status" value="1"/>
</dbReference>
<dbReference type="Proteomes" id="UP000194457">
    <property type="component" value="Chromosome"/>
</dbReference>
<sequence>MAGTSARSTQNGARMIHHSLCAPSLTRCPWLTGEPDDIVAQSGQRVRTRGELWQAIEAWANTPLPAGQDVALYDTDPWRFTTALLGLWHAGHRVWLPGDNLPETVAHLRRHHLTLLGEFVDAWVPAAPVTPSRPIPDLSPDHDAVVLFTSGSSGEPTPIFRTLGQLEAEVAAFERHWPLAEGVVISQVSHQHTWGLTAGLLRALATSHPFGLEIVTWPETLAEWLTRLPVSALISSPPQLSRLPESTTGMPERAPGRIFSAAAPLPHDAAVQAEALMGSELIEIYGSSESGAIAWRRPCQDTTWQALDDVVLRCDGKRTLLRSKRLPEPEQWHEQADHIELLDEHPARFTLHGRADRIVKVAGKRVSLEGLAHHIECFAGVLSARCLTIDHSGGRIGAIVAMTEESIAHDHDTRRALISALRQHLADAFEPVVLPRFWRFVHHLPVNAQGKLTRTMARHLFDDLDDRRQPRWLDIESPTFDQRRITLEVPERLAALEGHFPGRPIVPGIALIHWARQQAERLFGEPDRWRDMRRVRFPAPLLPGDRAVMTLTRQRDDLNITVASHRGQHLQLRLLGVDPAAGARESS</sequence>
<dbReference type="InterPro" id="IPR029069">
    <property type="entry name" value="HotDog_dom_sf"/>
</dbReference>
<dbReference type="InterPro" id="IPR054545">
    <property type="entry name" value="ApeI-like"/>
</dbReference>
<dbReference type="Pfam" id="PF00501">
    <property type="entry name" value="AMP-binding"/>
    <property type="match status" value="1"/>
</dbReference>
<evidence type="ECO:0000259" key="3">
    <source>
        <dbReference type="Pfam" id="PF22818"/>
    </source>
</evidence>
<dbReference type="PANTHER" id="PTHR43767:SF8">
    <property type="entry name" value="LONG-CHAIN-FATTY-ACID--COA LIGASE"/>
    <property type="match status" value="1"/>
</dbReference>
<keyword evidence="1" id="KW-0436">Ligase</keyword>
<evidence type="ECO:0000313" key="4">
    <source>
        <dbReference type="EMBL" id="ART63858.1"/>
    </source>
</evidence>